<feature type="compositionally biased region" description="Polar residues" evidence="1">
    <location>
        <begin position="273"/>
        <end position="283"/>
    </location>
</feature>
<dbReference type="Pfam" id="PF10419">
    <property type="entry name" value="TFIIIC_sub6"/>
    <property type="match status" value="1"/>
</dbReference>
<feature type="compositionally biased region" description="Polar residues" evidence="1">
    <location>
        <begin position="332"/>
        <end position="348"/>
    </location>
</feature>
<feature type="compositionally biased region" description="Basic and acidic residues" evidence="1">
    <location>
        <begin position="63"/>
        <end position="98"/>
    </location>
</feature>
<organism evidence="3 4">
    <name type="scientific">Allacma fusca</name>
    <dbReference type="NCBI Taxonomy" id="39272"/>
    <lineage>
        <taxon>Eukaryota</taxon>
        <taxon>Metazoa</taxon>
        <taxon>Ecdysozoa</taxon>
        <taxon>Arthropoda</taxon>
        <taxon>Hexapoda</taxon>
        <taxon>Collembola</taxon>
        <taxon>Symphypleona</taxon>
        <taxon>Sminthuridae</taxon>
        <taxon>Allacma</taxon>
    </lineage>
</organism>
<dbReference type="AlphaFoldDB" id="A0A8J2LJI2"/>
<evidence type="ECO:0000313" key="4">
    <source>
        <dbReference type="Proteomes" id="UP000708208"/>
    </source>
</evidence>
<evidence type="ECO:0000313" key="3">
    <source>
        <dbReference type="EMBL" id="CAG7824269.1"/>
    </source>
</evidence>
<gene>
    <name evidence="3" type="ORF">AFUS01_LOCUS34433</name>
</gene>
<feature type="region of interest" description="Disordered" evidence="1">
    <location>
        <begin position="190"/>
        <end position="210"/>
    </location>
</feature>
<comment type="caution">
    <text evidence="3">The sequence shown here is derived from an EMBL/GenBank/DDBJ whole genome shotgun (WGS) entry which is preliminary data.</text>
</comment>
<feature type="compositionally biased region" description="Basic and acidic residues" evidence="1">
    <location>
        <begin position="286"/>
        <end position="296"/>
    </location>
</feature>
<proteinExistence type="predicted"/>
<sequence length="363" mass="40383">MCSEKSESQPGFVKLAQNEYYFPVPARRRKSSSRSESSTNTDMPRVGLESMTPVLTSVNDFNIRSESDAEGGRNSGDEERLTSFKDSDLLSSGKTKDDSGDEWEESLLYIDLDDIPSVNELFAVEPDDFLTFQSKSQRELPKAKKETVPELKMKMYNLDSSSPVLQIGTRYYLGKYDEPLGSALIFQKKGTTSNGDSNRLPSIVPEPVPPRDRVFHEKIRSSKNSEYELVANVSKVLKMSRKEVRLAGGDSHQIPSTPGGLPLKAPTLPYGYNSASSLFTNPTNDDEPKVVSETLRKPGPVGPRSRPRRSSSSDAVQEETDTMEVDEIRVQQPPSRLQDQDSNTNTEESLAPERVTFGILKSE</sequence>
<evidence type="ECO:0000256" key="1">
    <source>
        <dbReference type="SAM" id="MobiDB-lite"/>
    </source>
</evidence>
<feature type="compositionally biased region" description="Polar residues" evidence="1">
    <location>
        <begin position="190"/>
        <end position="200"/>
    </location>
</feature>
<feature type="compositionally biased region" description="Polar residues" evidence="1">
    <location>
        <begin position="53"/>
        <end position="62"/>
    </location>
</feature>
<feature type="region of interest" description="Disordered" evidence="1">
    <location>
        <begin position="25"/>
        <end position="101"/>
    </location>
</feature>
<evidence type="ECO:0000259" key="2">
    <source>
        <dbReference type="Pfam" id="PF10419"/>
    </source>
</evidence>
<keyword evidence="4" id="KW-1185">Reference proteome</keyword>
<protein>
    <recommendedName>
        <fullName evidence="2">Transcription factor TFIIIC triple barrel domain-containing protein</fullName>
    </recommendedName>
</protein>
<feature type="domain" description="Transcription factor TFIIIC triple barrel" evidence="2">
    <location>
        <begin position="102"/>
        <end position="244"/>
    </location>
</feature>
<feature type="region of interest" description="Disordered" evidence="1">
    <location>
        <begin position="244"/>
        <end position="363"/>
    </location>
</feature>
<dbReference type="InterPro" id="IPR019481">
    <property type="entry name" value="TFIIIC_triple_barrel"/>
</dbReference>
<feature type="compositionally biased region" description="Acidic residues" evidence="1">
    <location>
        <begin position="316"/>
        <end position="325"/>
    </location>
</feature>
<dbReference type="EMBL" id="CAJVCH010532169">
    <property type="protein sequence ID" value="CAG7824269.1"/>
    <property type="molecule type" value="Genomic_DNA"/>
</dbReference>
<dbReference type="OrthoDB" id="1877767at2759"/>
<reference evidence="3" key="1">
    <citation type="submission" date="2021-06" db="EMBL/GenBank/DDBJ databases">
        <authorList>
            <person name="Hodson N. C."/>
            <person name="Mongue J. A."/>
            <person name="Jaron S. K."/>
        </authorList>
    </citation>
    <scope>NUCLEOTIDE SEQUENCE</scope>
</reference>
<dbReference type="Proteomes" id="UP000708208">
    <property type="component" value="Unassembled WGS sequence"/>
</dbReference>
<name>A0A8J2LJI2_9HEXA</name>
<accession>A0A8J2LJI2</accession>